<accession>A0A7C4NUD3</accession>
<evidence type="ECO:0000313" key="1">
    <source>
        <dbReference type="EMBL" id="HGQ85742.1"/>
    </source>
</evidence>
<reference evidence="1" key="1">
    <citation type="journal article" date="2020" name="mSystems">
        <title>Genome- and Community-Level Interaction Insights into Carbon Utilization and Element Cycling Functions of Hydrothermarchaeota in Hydrothermal Sediment.</title>
        <authorList>
            <person name="Zhou Z."/>
            <person name="Liu Y."/>
            <person name="Xu W."/>
            <person name="Pan J."/>
            <person name="Luo Z.H."/>
            <person name="Li M."/>
        </authorList>
    </citation>
    <scope>NUCLEOTIDE SEQUENCE [LARGE SCALE GENOMIC DNA]</scope>
    <source>
        <strain evidence="1">SpSt-6</strain>
    </source>
</reference>
<protein>
    <submittedName>
        <fullName evidence="1">Uncharacterized protein</fullName>
    </submittedName>
</protein>
<proteinExistence type="predicted"/>
<sequence>MDIIEFINRNKRDIWMIIKDLELSNEKLLLEKAKSNFPILKVRDELKQKYPKKQEYPKGVKYVIEVYPFDTEKFQIAVSGETYPIKEKLKEKGYRWYVDAWVKTVDFMSIADEINKMLEMLQNAEVIIK</sequence>
<gene>
    <name evidence="1" type="ORF">ENT66_05280</name>
</gene>
<name>A0A7C4NUD3_9BACT</name>
<dbReference type="AlphaFoldDB" id="A0A7C4NUD3"/>
<comment type="caution">
    <text evidence="1">The sequence shown here is derived from an EMBL/GenBank/DDBJ whole genome shotgun (WGS) entry which is preliminary data.</text>
</comment>
<organism evidence="1">
    <name type="scientific">Thermodesulfobacterium geofontis</name>
    <dbReference type="NCBI Taxonomy" id="1295609"/>
    <lineage>
        <taxon>Bacteria</taxon>
        <taxon>Pseudomonadati</taxon>
        <taxon>Thermodesulfobacteriota</taxon>
        <taxon>Thermodesulfobacteria</taxon>
        <taxon>Thermodesulfobacteriales</taxon>
        <taxon>Thermodesulfobacteriaceae</taxon>
        <taxon>Thermodesulfobacterium</taxon>
    </lineage>
</organism>
<dbReference type="EMBL" id="DSZN01000091">
    <property type="protein sequence ID" value="HGQ85742.1"/>
    <property type="molecule type" value="Genomic_DNA"/>
</dbReference>